<comment type="caution">
    <text evidence="2">The sequence shown here is derived from an EMBL/GenBank/DDBJ whole genome shotgun (WGS) entry which is preliminary data.</text>
</comment>
<proteinExistence type="predicted"/>
<accession>A0A9W7ZSD2</accession>
<feature type="signal peptide" evidence="1">
    <location>
        <begin position="1"/>
        <end position="23"/>
    </location>
</feature>
<keyword evidence="3" id="KW-1185">Reference proteome</keyword>
<name>A0A9W7ZSD2_9FUNG</name>
<feature type="chain" id="PRO_5040861922" evidence="1">
    <location>
        <begin position="24"/>
        <end position="101"/>
    </location>
</feature>
<evidence type="ECO:0000256" key="1">
    <source>
        <dbReference type="SAM" id="SignalP"/>
    </source>
</evidence>
<organism evidence="2 3">
    <name type="scientific">Tieghemiomyces parasiticus</name>
    <dbReference type="NCBI Taxonomy" id="78921"/>
    <lineage>
        <taxon>Eukaryota</taxon>
        <taxon>Fungi</taxon>
        <taxon>Fungi incertae sedis</taxon>
        <taxon>Zoopagomycota</taxon>
        <taxon>Kickxellomycotina</taxon>
        <taxon>Dimargaritomycetes</taxon>
        <taxon>Dimargaritales</taxon>
        <taxon>Dimargaritaceae</taxon>
        <taxon>Tieghemiomyces</taxon>
    </lineage>
</organism>
<evidence type="ECO:0000313" key="2">
    <source>
        <dbReference type="EMBL" id="KAJ1911451.1"/>
    </source>
</evidence>
<keyword evidence="1" id="KW-0732">Signal</keyword>
<evidence type="ECO:0000313" key="3">
    <source>
        <dbReference type="Proteomes" id="UP001150569"/>
    </source>
</evidence>
<protein>
    <submittedName>
        <fullName evidence="2">Uncharacterized protein</fullName>
    </submittedName>
</protein>
<reference evidence="2" key="1">
    <citation type="submission" date="2022-07" db="EMBL/GenBank/DDBJ databases">
        <title>Phylogenomic reconstructions and comparative analyses of Kickxellomycotina fungi.</title>
        <authorList>
            <person name="Reynolds N.K."/>
            <person name="Stajich J.E."/>
            <person name="Barry K."/>
            <person name="Grigoriev I.V."/>
            <person name="Crous P."/>
            <person name="Smith M.E."/>
        </authorList>
    </citation>
    <scope>NUCLEOTIDE SEQUENCE</scope>
    <source>
        <strain evidence="2">RSA 861</strain>
    </source>
</reference>
<dbReference type="Proteomes" id="UP001150569">
    <property type="component" value="Unassembled WGS sequence"/>
</dbReference>
<sequence length="101" mass="10714">MYFTRSATILLAMMASAAIMVTASTLPASQLSAHPVSLVRRTLPQKAVELAGKVTKAVVAGAAFNVIKEKCSEMAGYKDQAVKEQAAEVVKAIQDCESKNK</sequence>
<dbReference type="AlphaFoldDB" id="A0A9W7ZSD2"/>
<dbReference type="EMBL" id="JANBPT010000930">
    <property type="protein sequence ID" value="KAJ1911451.1"/>
    <property type="molecule type" value="Genomic_DNA"/>
</dbReference>
<gene>
    <name evidence="2" type="ORF">IWQ60_010126</name>
</gene>